<reference evidence="3 4" key="1">
    <citation type="submission" date="2021-01" db="EMBL/GenBank/DDBJ databases">
        <title>Whole genome shotgun sequence of Catellatospora bangladeshensis NBRC 107357.</title>
        <authorList>
            <person name="Komaki H."/>
            <person name="Tamura T."/>
        </authorList>
    </citation>
    <scope>NUCLEOTIDE SEQUENCE [LARGE SCALE GENOMIC DNA]</scope>
    <source>
        <strain evidence="3 4">NBRC 107357</strain>
    </source>
</reference>
<dbReference type="PANTHER" id="PTHR43745">
    <property type="entry name" value="NITROREDUCTASE MJ1384-RELATED"/>
    <property type="match status" value="1"/>
</dbReference>
<dbReference type="GO" id="GO:0016491">
    <property type="term" value="F:oxidoreductase activity"/>
    <property type="evidence" value="ECO:0007669"/>
    <property type="project" value="InterPro"/>
</dbReference>
<keyword evidence="4" id="KW-1185">Reference proteome</keyword>
<dbReference type="CDD" id="cd02142">
    <property type="entry name" value="McbC_SagB-like_oxidoreductase"/>
    <property type="match status" value="1"/>
</dbReference>
<evidence type="ECO:0000256" key="1">
    <source>
        <dbReference type="SAM" id="MobiDB-lite"/>
    </source>
</evidence>
<dbReference type="Pfam" id="PF00881">
    <property type="entry name" value="Nitroreductase"/>
    <property type="match status" value="1"/>
</dbReference>
<evidence type="ECO:0000259" key="2">
    <source>
        <dbReference type="Pfam" id="PF00881"/>
    </source>
</evidence>
<dbReference type="InterPro" id="IPR029479">
    <property type="entry name" value="Nitroreductase"/>
</dbReference>
<dbReference type="NCBIfam" id="TIGR03605">
    <property type="entry name" value="antibiot_sagB"/>
    <property type="match status" value="1"/>
</dbReference>
<sequence>MITLRRGDRLTIASTGTADVLLTGEGHEPVALPDADGSVAALLRALDRPLTWQQVRDELTLDAARCDALARRLVTSGVLTLGCADEHGEVATARVHSRLAALRLDGDLAVGEPVQLSPYALLRRSGERAVVESARDCTVVELHRPALAAVVAGLCAPTTPEAAGGLAPGGLELVRLLAAVGLAGPPGPETGPAPHAAWAHIRSRAGLVDARGVPVRSLDEPPPAPAADTDIPLPAPDLAALRRTDPPLAEVMETRRSVRRFGRAPLTVAQLGELLYRTARIQRRFTPDLADQRSYAHTLRPVPSAGAMHELDYYVAVRACRDLTPGIYRYLPDRHALALVNRDTVPLVRLVNAAYLAINRESVPPVLISLAARFGRNSGKYGDLAYSLTLRNAGVVLQSVYLCATAMGLGACAVGTGDAADFAEATGLDPAEVSAVGEIVIGSLPGEGE</sequence>
<evidence type="ECO:0000313" key="4">
    <source>
        <dbReference type="Proteomes" id="UP000601223"/>
    </source>
</evidence>
<feature type="region of interest" description="Disordered" evidence="1">
    <location>
        <begin position="215"/>
        <end position="234"/>
    </location>
</feature>
<dbReference type="InterPro" id="IPR000415">
    <property type="entry name" value="Nitroreductase-like"/>
</dbReference>
<name>A0A8J3JBZ2_9ACTN</name>
<accession>A0A8J3JBZ2</accession>
<dbReference type="Proteomes" id="UP000601223">
    <property type="component" value="Unassembled WGS sequence"/>
</dbReference>
<dbReference type="EMBL" id="BONF01000014">
    <property type="protein sequence ID" value="GIF81471.1"/>
    <property type="molecule type" value="Genomic_DNA"/>
</dbReference>
<protein>
    <recommendedName>
        <fullName evidence="2">Nitroreductase domain-containing protein</fullName>
    </recommendedName>
</protein>
<dbReference type="AlphaFoldDB" id="A0A8J3JBZ2"/>
<proteinExistence type="predicted"/>
<gene>
    <name evidence="3" type="ORF">Cba03nite_28200</name>
</gene>
<dbReference type="SUPFAM" id="SSF55469">
    <property type="entry name" value="FMN-dependent nitroreductase-like"/>
    <property type="match status" value="1"/>
</dbReference>
<organism evidence="3 4">
    <name type="scientific">Catellatospora bangladeshensis</name>
    <dbReference type="NCBI Taxonomy" id="310355"/>
    <lineage>
        <taxon>Bacteria</taxon>
        <taxon>Bacillati</taxon>
        <taxon>Actinomycetota</taxon>
        <taxon>Actinomycetes</taxon>
        <taxon>Micromonosporales</taxon>
        <taxon>Micromonosporaceae</taxon>
        <taxon>Catellatospora</taxon>
    </lineage>
</organism>
<dbReference type="InterPro" id="IPR052544">
    <property type="entry name" value="Bacteriocin_Proc_Enz"/>
</dbReference>
<dbReference type="InterPro" id="IPR020051">
    <property type="entry name" value="SagB-type_dehydrogenase"/>
</dbReference>
<dbReference type="PANTHER" id="PTHR43745:SF2">
    <property type="entry name" value="NITROREDUCTASE MJ1384-RELATED"/>
    <property type="match status" value="1"/>
</dbReference>
<dbReference type="Gene3D" id="3.40.109.10">
    <property type="entry name" value="NADH Oxidase"/>
    <property type="match status" value="1"/>
</dbReference>
<comment type="caution">
    <text evidence="3">The sequence shown here is derived from an EMBL/GenBank/DDBJ whole genome shotgun (WGS) entry which is preliminary data.</text>
</comment>
<evidence type="ECO:0000313" key="3">
    <source>
        <dbReference type="EMBL" id="GIF81471.1"/>
    </source>
</evidence>
<dbReference type="RefSeq" id="WP_203745909.1">
    <property type="nucleotide sequence ID" value="NZ_BONF01000014.1"/>
</dbReference>
<feature type="domain" description="Nitroreductase" evidence="2">
    <location>
        <begin position="253"/>
        <end position="433"/>
    </location>
</feature>